<keyword evidence="4" id="KW-1185">Reference proteome</keyword>
<evidence type="ECO:0000313" key="4">
    <source>
        <dbReference type="Proteomes" id="UP001370490"/>
    </source>
</evidence>
<feature type="non-terminal residue" evidence="3">
    <location>
        <position position="149"/>
    </location>
</feature>
<dbReference type="Pfam" id="PF11016">
    <property type="entry name" value="DUF2854"/>
    <property type="match status" value="1"/>
</dbReference>
<evidence type="ECO:0000256" key="2">
    <source>
        <dbReference type="SAM" id="Phobius"/>
    </source>
</evidence>
<organism evidence="3 4">
    <name type="scientific">Dillenia turbinata</name>
    <dbReference type="NCBI Taxonomy" id="194707"/>
    <lineage>
        <taxon>Eukaryota</taxon>
        <taxon>Viridiplantae</taxon>
        <taxon>Streptophyta</taxon>
        <taxon>Embryophyta</taxon>
        <taxon>Tracheophyta</taxon>
        <taxon>Spermatophyta</taxon>
        <taxon>Magnoliopsida</taxon>
        <taxon>eudicotyledons</taxon>
        <taxon>Gunneridae</taxon>
        <taxon>Pentapetalae</taxon>
        <taxon>Dilleniales</taxon>
        <taxon>Dilleniaceae</taxon>
        <taxon>Dillenia</taxon>
    </lineage>
</organism>
<feature type="transmembrane region" description="Helical" evidence="2">
    <location>
        <begin position="92"/>
        <end position="110"/>
    </location>
</feature>
<dbReference type="PANTHER" id="PTHR35551">
    <property type="match status" value="1"/>
</dbReference>
<keyword evidence="2" id="KW-0472">Membrane</keyword>
<feature type="region of interest" description="Disordered" evidence="1">
    <location>
        <begin position="1"/>
        <end position="53"/>
    </location>
</feature>
<evidence type="ECO:0000313" key="3">
    <source>
        <dbReference type="EMBL" id="KAK6913481.1"/>
    </source>
</evidence>
<dbReference type="AlphaFoldDB" id="A0AAN8ULP3"/>
<name>A0AAN8ULP3_9MAGN</name>
<comment type="caution">
    <text evidence="3">The sequence shown here is derived from an EMBL/GenBank/DDBJ whole genome shotgun (WGS) entry which is preliminary data.</text>
</comment>
<dbReference type="PANTHER" id="PTHR35551:SF1">
    <property type="entry name" value="ACCLIMATION OF PHOTOSYNTHESIS TO ENVIRONMENT"/>
    <property type="match status" value="1"/>
</dbReference>
<feature type="compositionally biased region" description="Polar residues" evidence="1">
    <location>
        <begin position="1"/>
        <end position="10"/>
    </location>
</feature>
<keyword evidence="2" id="KW-1133">Transmembrane helix</keyword>
<gene>
    <name evidence="3" type="ORF">RJ641_023082</name>
</gene>
<protein>
    <submittedName>
        <fullName evidence="3">Uncharacterized protein</fullName>
    </submittedName>
</protein>
<feature type="compositionally biased region" description="Polar residues" evidence="1">
    <location>
        <begin position="36"/>
        <end position="47"/>
    </location>
</feature>
<proteinExistence type="predicted"/>
<feature type="compositionally biased region" description="Low complexity" evidence="1">
    <location>
        <begin position="11"/>
        <end position="24"/>
    </location>
</feature>
<dbReference type="InterPro" id="IPR021275">
    <property type="entry name" value="DUF2854"/>
</dbReference>
<evidence type="ECO:0000256" key="1">
    <source>
        <dbReference type="SAM" id="MobiDB-lite"/>
    </source>
</evidence>
<feature type="transmembrane region" description="Helical" evidence="2">
    <location>
        <begin position="63"/>
        <end position="86"/>
    </location>
</feature>
<sequence>FSLAPNSFDPSWSSSTITTTTRISNKPRRLVPKAADSTQPSTASSLDKSIVPDNDFSLSKVSFGVVGLGVGITLLSHMVLGAYFTVFRGSEWSALMLTYGFPPAIIGMAFKINFLSYEIKHYAELKPVPCLTYSDAQELRETCAAPILK</sequence>
<keyword evidence="2" id="KW-0812">Transmembrane</keyword>
<dbReference type="Proteomes" id="UP001370490">
    <property type="component" value="Unassembled WGS sequence"/>
</dbReference>
<feature type="non-terminal residue" evidence="3">
    <location>
        <position position="1"/>
    </location>
</feature>
<dbReference type="EMBL" id="JBAMMX010000027">
    <property type="protein sequence ID" value="KAK6913481.1"/>
    <property type="molecule type" value="Genomic_DNA"/>
</dbReference>
<reference evidence="3 4" key="1">
    <citation type="submission" date="2023-12" db="EMBL/GenBank/DDBJ databases">
        <title>A high-quality genome assembly for Dillenia turbinata (Dilleniales).</title>
        <authorList>
            <person name="Chanderbali A."/>
        </authorList>
    </citation>
    <scope>NUCLEOTIDE SEQUENCE [LARGE SCALE GENOMIC DNA]</scope>
    <source>
        <strain evidence="3">LSX21</strain>
        <tissue evidence="3">Leaf</tissue>
    </source>
</reference>
<accession>A0AAN8ULP3</accession>